<dbReference type="PROSITE" id="PS50893">
    <property type="entry name" value="ABC_TRANSPORTER_2"/>
    <property type="match status" value="1"/>
</dbReference>
<evidence type="ECO:0000313" key="13">
    <source>
        <dbReference type="Proteomes" id="UP000635565"/>
    </source>
</evidence>
<protein>
    <submittedName>
        <fullName evidence="12">ABC transporter ATP-binding protein</fullName>
    </submittedName>
</protein>
<dbReference type="InterPro" id="IPR008984">
    <property type="entry name" value="SMAD_FHA_dom_sf"/>
</dbReference>
<evidence type="ECO:0000256" key="5">
    <source>
        <dbReference type="ARBA" id="ARBA00022840"/>
    </source>
</evidence>
<evidence type="ECO:0000313" key="12">
    <source>
        <dbReference type="EMBL" id="GHO88370.1"/>
    </source>
</evidence>
<feature type="compositionally biased region" description="Polar residues" evidence="8">
    <location>
        <begin position="191"/>
        <end position="211"/>
    </location>
</feature>
<dbReference type="InterPro" id="IPR000253">
    <property type="entry name" value="FHA_dom"/>
</dbReference>
<evidence type="ECO:0000256" key="1">
    <source>
        <dbReference type="ARBA" id="ARBA00004141"/>
    </source>
</evidence>
<comment type="subcellular location">
    <subcellularLocation>
        <location evidence="1">Membrane</location>
        <topology evidence="1">Multi-pass membrane protein</topology>
    </subcellularLocation>
</comment>
<dbReference type="Pfam" id="PF16697">
    <property type="entry name" value="Yop-YscD_cpl"/>
    <property type="match status" value="1"/>
</dbReference>
<feature type="domain" description="ABC transporter" evidence="11">
    <location>
        <begin position="421"/>
        <end position="654"/>
    </location>
</feature>
<dbReference type="Pfam" id="PF00498">
    <property type="entry name" value="FHA"/>
    <property type="match status" value="2"/>
</dbReference>
<dbReference type="PROSITE" id="PS00211">
    <property type="entry name" value="ABC_TRANSPORTER_1"/>
    <property type="match status" value="1"/>
</dbReference>
<name>A0ABQ3VQY8_9CHLR</name>
<comment type="caution">
    <text evidence="12">The sequence shown here is derived from an EMBL/GenBank/DDBJ whole genome shotgun (WGS) entry which is preliminary data.</text>
</comment>
<dbReference type="SMART" id="SM00382">
    <property type="entry name" value="AAA"/>
    <property type="match status" value="1"/>
</dbReference>
<dbReference type="InterPro" id="IPR003593">
    <property type="entry name" value="AAA+_ATPase"/>
</dbReference>
<proteinExistence type="predicted"/>
<keyword evidence="2" id="KW-0813">Transport</keyword>
<dbReference type="SUPFAM" id="SSF49879">
    <property type="entry name" value="SMAD/FHA domain"/>
    <property type="match status" value="3"/>
</dbReference>
<feature type="region of interest" description="Disordered" evidence="8">
    <location>
        <begin position="191"/>
        <end position="219"/>
    </location>
</feature>
<keyword evidence="13" id="KW-1185">Reference proteome</keyword>
<feature type="domain" description="FHA" evidence="10">
    <location>
        <begin position="32"/>
        <end position="81"/>
    </location>
</feature>
<keyword evidence="3 9" id="KW-0812">Transmembrane</keyword>
<keyword evidence="5 12" id="KW-0067">ATP-binding</keyword>
<dbReference type="CDD" id="cd00060">
    <property type="entry name" value="FHA"/>
    <property type="match status" value="3"/>
</dbReference>
<dbReference type="Pfam" id="PF01061">
    <property type="entry name" value="ABC2_membrane"/>
    <property type="match status" value="1"/>
</dbReference>
<keyword evidence="6 9" id="KW-1133">Transmembrane helix</keyword>
<evidence type="ECO:0000256" key="8">
    <source>
        <dbReference type="SAM" id="MobiDB-lite"/>
    </source>
</evidence>
<keyword evidence="4" id="KW-0547">Nucleotide-binding</keyword>
<evidence type="ECO:0000256" key="2">
    <source>
        <dbReference type="ARBA" id="ARBA00022448"/>
    </source>
</evidence>
<dbReference type="InterPro" id="IPR050352">
    <property type="entry name" value="ABCG_transporters"/>
</dbReference>
<feature type="transmembrane region" description="Helical" evidence="9">
    <location>
        <begin position="905"/>
        <end position="929"/>
    </location>
</feature>
<organism evidence="12 13">
    <name type="scientific">Dictyobacter formicarum</name>
    <dbReference type="NCBI Taxonomy" id="2778368"/>
    <lineage>
        <taxon>Bacteria</taxon>
        <taxon>Bacillati</taxon>
        <taxon>Chloroflexota</taxon>
        <taxon>Ktedonobacteria</taxon>
        <taxon>Ktedonobacterales</taxon>
        <taxon>Dictyobacteraceae</taxon>
        <taxon>Dictyobacter</taxon>
    </lineage>
</organism>
<dbReference type="SMART" id="SM00240">
    <property type="entry name" value="FHA"/>
    <property type="match status" value="3"/>
</dbReference>
<dbReference type="InterPro" id="IPR017871">
    <property type="entry name" value="ABC_transporter-like_CS"/>
</dbReference>
<dbReference type="Gene3D" id="2.60.200.20">
    <property type="match status" value="3"/>
</dbReference>
<evidence type="ECO:0000256" key="6">
    <source>
        <dbReference type="ARBA" id="ARBA00022989"/>
    </source>
</evidence>
<dbReference type="EMBL" id="BNJJ01000023">
    <property type="protein sequence ID" value="GHO88370.1"/>
    <property type="molecule type" value="Genomic_DNA"/>
</dbReference>
<evidence type="ECO:0000256" key="7">
    <source>
        <dbReference type="ARBA" id="ARBA00023136"/>
    </source>
</evidence>
<reference evidence="12 13" key="1">
    <citation type="journal article" date="2021" name="Int. J. Syst. Evol. Microbiol.">
        <title>Reticulibacter mediterranei gen. nov., sp. nov., within the new family Reticulibacteraceae fam. nov., and Ktedonospora formicarum gen. nov., sp. nov., Ktedonobacter robiniae sp. nov., Dictyobacter formicarum sp. nov. and Dictyobacter arantiisoli sp. nov., belonging to the class Ktedonobacteria.</title>
        <authorList>
            <person name="Yabe S."/>
            <person name="Zheng Y."/>
            <person name="Wang C.M."/>
            <person name="Sakai Y."/>
            <person name="Abe K."/>
            <person name="Yokota A."/>
            <person name="Donadio S."/>
            <person name="Cavaletti L."/>
            <person name="Monciardini P."/>
        </authorList>
    </citation>
    <scope>NUCLEOTIDE SEQUENCE [LARGE SCALE GENOMIC DNA]</scope>
    <source>
        <strain evidence="12 13">SOSP1-9</strain>
    </source>
</reference>
<evidence type="ECO:0000256" key="9">
    <source>
        <dbReference type="SAM" id="Phobius"/>
    </source>
</evidence>
<accession>A0ABQ3VQY8</accession>
<dbReference type="Gene3D" id="3.40.50.300">
    <property type="entry name" value="P-loop containing nucleotide triphosphate hydrolases"/>
    <property type="match status" value="1"/>
</dbReference>
<evidence type="ECO:0000259" key="11">
    <source>
        <dbReference type="PROSITE" id="PS50893"/>
    </source>
</evidence>
<sequence length="1045" mass="114185">MDAVNNPSVLGSLQFLTGSLAGKSFHITKPITNLGREPGNDIVISDPSVSRHHAQIIWNGSVWSIKKAAAQNTITLNQREVNQSPLNDRDTIGLGQGTTFLFLVAEAARPTPPNTERGSTPNLAQPAVPPAYANLANNLPFKAANQPPVQQQAPNFGPAVLNQANNYAPPSAYGINEHIPTATQRSSFEGGTIASVQPGSSIPTLEVSTNTDQEKHTYPLTPDRQVFDIGRDPSNTIVINRPTVSSFHAQIVREGNQLVLIHPHPKRGHTLNGLTFQGQNIGGQQQFRRVLTRGDVFRISDANGTFVSLTFNDGSGQIQDVVPELQPIQLGAPVITFGRAPDNMVVLKHPQVSSHHARLEQLPGGGYRIIDQGSTNHVYVNTQRTSNQVLNQGDIIRIGPFKLTYTGTVLTQQDESYGIRIDALNLKKEGNKHVVLLNDISFAIPPRKFVALVGGSGAGKSTLMDALNGLRPAQQGVVLYNGQDYYRNLASFSTQLGYVPQDDIIHRELTVERALYYAARLRLPQDFTEKQIQERIDEVLEDVEMKHRRSLLVNKLSGGQRKRVSIALELLANPSVFFLDEPTSGLDPGLDRKMMLLLRKLADKGHTIVLVTHATNNINACDYICFLCQGGKLAYFGPPNDAKAYFGKTDFAEIYSALEPTDENPNIPAEAENRFRQSPDYARYVVGNIQQGPAGNAHRNAPAAPINPPKRGNPFKQFVLLCMRYIELIMNDRVNLAILVLQAPIIGLLLLGLTGHGAFNSNKVATCVARVNMLDPTSHKTDNCQVVVDFMKTDQGKLAAQQQHLSPDDFLNHSILPGSGTDAQKVLFIMSFAAIMFGCINGSREIVKEAAIYRRERSVNLGIAPYLFSKIAVLGTFSLVQSLILVFMVWLVAPYQNSVLLPPFLEIYVSMALTSLAGLMTGLLISAIVPNNDRAMSIVPLPLIPQVIFAGVIFSLDSPKFLQIPGAFFTTRWSMAAMGTTVGLHGDKLNTDSFSYVSNLFTSVNGSNHGAAVAHLFLSWGVLAAMILIQGVIIAWFLKRKDVRA</sequence>
<dbReference type="SUPFAM" id="SSF52540">
    <property type="entry name" value="P-loop containing nucleoside triphosphate hydrolases"/>
    <property type="match status" value="1"/>
</dbReference>
<dbReference type="GO" id="GO:0005524">
    <property type="term" value="F:ATP binding"/>
    <property type="evidence" value="ECO:0007669"/>
    <property type="project" value="UniProtKB-KW"/>
</dbReference>
<evidence type="ECO:0000256" key="4">
    <source>
        <dbReference type="ARBA" id="ARBA00022741"/>
    </source>
</evidence>
<feature type="transmembrane region" description="Helical" evidence="9">
    <location>
        <begin position="936"/>
        <end position="956"/>
    </location>
</feature>
<feature type="domain" description="FHA" evidence="10">
    <location>
        <begin position="227"/>
        <end position="276"/>
    </location>
</feature>
<feature type="transmembrane region" description="Helical" evidence="9">
    <location>
        <begin position="734"/>
        <end position="753"/>
    </location>
</feature>
<evidence type="ECO:0000259" key="10">
    <source>
        <dbReference type="PROSITE" id="PS50006"/>
    </source>
</evidence>
<dbReference type="InterPro" id="IPR003439">
    <property type="entry name" value="ABC_transporter-like_ATP-bd"/>
</dbReference>
<dbReference type="Proteomes" id="UP000635565">
    <property type="component" value="Unassembled WGS sequence"/>
</dbReference>
<dbReference type="PROSITE" id="PS50006">
    <property type="entry name" value="FHA_DOMAIN"/>
    <property type="match status" value="3"/>
</dbReference>
<dbReference type="Pfam" id="PF00005">
    <property type="entry name" value="ABC_tran"/>
    <property type="match status" value="1"/>
</dbReference>
<dbReference type="PANTHER" id="PTHR48041:SF139">
    <property type="entry name" value="PROTEIN SCARLET"/>
    <property type="match status" value="1"/>
</dbReference>
<feature type="transmembrane region" description="Helical" evidence="9">
    <location>
        <begin position="1017"/>
        <end position="1038"/>
    </location>
</feature>
<dbReference type="InterPro" id="IPR027417">
    <property type="entry name" value="P-loop_NTPase"/>
</dbReference>
<dbReference type="InterPro" id="IPR032030">
    <property type="entry name" value="YscD_cytoplasmic_dom"/>
</dbReference>
<dbReference type="InterPro" id="IPR013525">
    <property type="entry name" value="ABC2_TM"/>
</dbReference>
<dbReference type="RefSeq" id="WP_201365959.1">
    <property type="nucleotide sequence ID" value="NZ_BNJJ01000023.1"/>
</dbReference>
<keyword evidence="7 9" id="KW-0472">Membrane</keyword>
<evidence type="ECO:0000256" key="3">
    <source>
        <dbReference type="ARBA" id="ARBA00022692"/>
    </source>
</evidence>
<feature type="transmembrane region" description="Helical" evidence="9">
    <location>
        <begin position="867"/>
        <end position="893"/>
    </location>
</feature>
<gene>
    <name evidence="12" type="ORF">KSZ_63760</name>
</gene>
<feature type="domain" description="FHA" evidence="10">
    <location>
        <begin position="335"/>
        <end position="385"/>
    </location>
</feature>
<dbReference type="PANTHER" id="PTHR48041">
    <property type="entry name" value="ABC TRANSPORTER G FAMILY MEMBER 28"/>
    <property type="match status" value="1"/>
</dbReference>